<proteinExistence type="predicted"/>
<dbReference type="AlphaFoldDB" id="F0ZXY8"/>
<comment type="subcellular location">
    <subcellularLocation>
        <location evidence="1">Membrane</location>
        <topology evidence="1">Multi-pass membrane protein</topology>
    </subcellularLocation>
</comment>
<dbReference type="SUPFAM" id="SSF56300">
    <property type="entry name" value="Metallo-dependent phosphatases"/>
    <property type="match status" value="1"/>
</dbReference>
<dbReference type="OrthoDB" id="9984693at2759"/>
<dbReference type="FunFam" id="3.60.21.10:FF:000204">
    <property type="entry name" value="Metallo-dependent phosphatase-like protein"/>
    <property type="match status" value="1"/>
</dbReference>
<dbReference type="KEGG" id="dpp:DICPUDRAFT_82899"/>
<dbReference type="OMA" id="PQIEGNH"/>
<feature type="transmembrane region" description="Helical" evidence="5">
    <location>
        <begin position="7"/>
        <end position="26"/>
    </location>
</feature>
<dbReference type="FunCoup" id="F0ZXY8">
    <property type="interactions" value="292"/>
</dbReference>
<dbReference type="VEuPathDB" id="AmoebaDB:DICPUDRAFT_82899"/>
<dbReference type="EMBL" id="GL871270">
    <property type="protein sequence ID" value="EGC31194.1"/>
    <property type="molecule type" value="Genomic_DNA"/>
</dbReference>
<organism evidence="7 8">
    <name type="scientific">Dictyostelium purpureum</name>
    <name type="common">Slime mold</name>
    <dbReference type="NCBI Taxonomy" id="5786"/>
    <lineage>
        <taxon>Eukaryota</taxon>
        <taxon>Amoebozoa</taxon>
        <taxon>Evosea</taxon>
        <taxon>Eumycetozoa</taxon>
        <taxon>Dictyostelia</taxon>
        <taxon>Dictyosteliales</taxon>
        <taxon>Dictyosteliaceae</taxon>
        <taxon>Dictyostelium</taxon>
    </lineage>
</organism>
<dbReference type="Proteomes" id="UP000001064">
    <property type="component" value="Unassembled WGS sequence"/>
</dbReference>
<evidence type="ECO:0000256" key="5">
    <source>
        <dbReference type="SAM" id="Phobius"/>
    </source>
</evidence>
<gene>
    <name evidence="7" type="ORF">DICPUDRAFT_82899</name>
</gene>
<evidence type="ECO:0000259" key="6">
    <source>
        <dbReference type="Pfam" id="PF00149"/>
    </source>
</evidence>
<dbReference type="eggNOG" id="KOG3662">
    <property type="taxonomic scope" value="Eukaryota"/>
</dbReference>
<evidence type="ECO:0000313" key="8">
    <source>
        <dbReference type="Proteomes" id="UP000001064"/>
    </source>
</evidence>
<accession>F0ZXY8</accession>
<dbReference type="PANTHER" id="PTHR13315:SF1">
    <property type="entry name" value="PROTEIN TED1"/>
    <property type="match status" value="1"/>
</dbReference>
<dbReference type="RefSeq" id="XP_003292283.1">
    <property type="nucleotide sequence ID" value="XM_003292235.1"/>
</dbReference>
<evidence type="ECO:0000256" key="2">
    <source>
        <dbReference type="ARBA" id="ARBA00022692"/>
    </source>
</evidence>
<dbReference type="InParanoid" id="F0ZXY8"/>
<keyword evidence="4 5" id="KW-0472">Membrane</keyword>
<dbReference type="PANTHER" id="PTHR13315">
    <property type="entry name" value="METALLO PHOSPHOESTERASE RELATED"/>
    <property type="match status" value="1"/>
</dbReference>
<name>F0ZXY8_DICPU</name>
<evidence type="ECO:0000256" key="4">
    <source>
        <dbReference type="ARBA" id="ARBA00023136"/>
    </source>
</evidence>
<dbReference type="GO" id="GO:0016787">
    <property type="term" value="F:hydrolase activity"/>
    <property type="evidence" value="ECO:0007669"/>
    <property type="project" value="InterPro"/>
</dbReference>
<evidence type="ECO:0000256" key="3">
    <source>
        <dbReference type="ARBA" id="ARBA00022989"/>
    </source>
</evidence>
<dbReference type="Gene3D" id="3.60.21.10">
    <property type="match status" value="1"/>
</dbReference>
<keyword evidence="3 5" id="KW-1133">Transmembrane helix</keyword>
<protein>
    <recommendedName>
        <fullName evidence="6">Calcineurin-like phosphoesterase domain-containing protein</fullName>
    </recommendedName>
</protein>
<dbReference type="InterPro" id="IPR033308">
    <property type="entry name" value="PGAP5/Cdc1/Ted1"/>
</dbReference>
<feature type="transmembrane region" description="Helical" evidence="5">
    <location>
        <begin position="348"/>
        <end position="373"/>
    </location>
</feature>
<dbReference type="GeneID" id="10506028"/>
<dbReference type="GO" id="GO:0006506">
    <property type="term" value="P:GPI anchor biosynthetic process"/>
    <property type="evidence" value="ECO:0000318"/>
    <property type="project" value="GO_Central"/>
</dbReference>
<evidence type="ECO:0000313" key="7">
    <source>
        <dbReference type="EMBL" id="EGC31194.1"/>
    </source>
</evidence>
<dbReference type="GO" id="GO:0016020">
    <property type="term" value="C:membrane"/>
    <property type="evidence" value="ECO:0007669"/>
    <property type="project" value="UniProtKB-SubCell"/>
</dbReference>
<dbReference type="GO" id="GO:0005783">
    <property type="term" value="C:endoplasmic reticulum"/>
    <property type="evidence" value="ECO:0000318"/>
    <property type="project" value="GO_Central"/>
</dbReference>
<dbReference type="InterPro" id="IPR004843">
    <property type="entry name" value="Calcineurin-like_PHP"/>
</dbReference>
<dbReference type="InterPro" id="IPR029052">
    <property type="entry name" value="Metallo-depent_PP-like"/>
</dbReference>
<keyword evidence="8" id="KW-1185">Reference proteome</keyword>
<feature type="domain" description="Calcineurin-like phosphoesterase" evidence="6">
    <location>
        <begin position="41"/>
        <end position="279"/>
    </location>
</feature>
<reference evidence="8" key="1">
    <citation type="journal article" date="2011" name="Genome Biol.">
        <title>Comparative genomics of the social amoebae Dictyostelium discoideum and Dictyostelium purpureum.</title>
        <authorList>
            <consortium name="US DOE Joint Genome Institute (JGI-PGF)"/>
            <person name="Sucgang R."/>
            <person name="Kuo A."/>
            <person name="Tian X."/>
            <person name="Salerno W."/>
            <person name="Parikh A."/>
            <person name="Feasley C.L."/>
            <person name="Dalin E."/>
            <person name="Tu H."/>
            <person name="Huang E."/>
            <person name="Barry K."/>
            <person name="Lindquist E."/>
            <person name="Shapiro H."/>
            <person name="Bruce D."/>
            <person name="Schmutz J."/>
            <person name="Salamov A."/>
            <person name="Fey P."/>
            <person name="Gaudet P."/>
            <person name="Anjard C."/>
            <person name="Babu M.M."/>
            <person name="Basu S."/>
            <person name="Bushmanova Y."/>
            <person name="van der Wel H."/>
            <person name="Katoh-Kurasawa M."/>
            <person name="Dinh C."/>
            <person name="Coutinho P.M."/>
            <person name="Saito T."/>
            <person name="Elias M."/>
            <person name="Schaap P."/>
            <person name="Kay R.R."/>
            <person name="Henrissat B."/>
            <person name="Eichinger L."/>
            <person name="Rivero F."/>
            <person name="Putnam N.H."/>
            <person name="West C.M."/>
            <person name="Loomis W.F."/>
            <person name="Chisholm R.L."/>
            <person name="Shaulsky G."/>
            <person name="Strassmann J.E."/>
            <person name="Queller D.C."/>
            <person name="Kuspa A."/>
            <person name="Grigoriev I.V."/>
        </authorList>
    </citation>
    <scope>NUCLEOTIDE SEQUENCE [LARGE SCALE GENOMIC DNA]</scope>
    <source>
        <strain evidence="8">QSDP1</strain>
    </source>
</reference>
<keyword evidence="2 5" id="KW-0812">Transmembrane</keyword>
<evidence type="ECO:0000256" key="1">
    <source>
        <dbReference type="ARBA" id="ARBA00004141"/>
    </source>
</evidence>
<dbReference type="STRING" id="5786.F0ZXY8"/>
<sequence>MNCLNKLFIIFGFGLLCLHLYIYNYMVLCRWKYDDNADTTKIIMLGDPQMEGDARIRREGLKGEYNIFFNDNYMKHIVNSIDYFLNPMMVVVLGDLFSSQYITDEEFQKRVKRYDNIFSPLKDYVKIVNITGNHDVGYANEVTDRRINRFEEAFGRVNDKFFFGGHLIGVLNSINLDGSMTEHFQKEAWDHLRELKHDAEATQSPLIIVTHIPLYKDIKAIDRTQEPYKTHPYLCREEYIIHHTNQGFIKDQTMLTPETTDFILNEIKPAFIFNGHDHEGCIYKHTNSNTMEYTIRSMMGSYDGYSALFEFRKIKSSSTNNDNNDKNIEEKEIFEYEFQMCPFLHTKYINITVGVTAGWLVLFILFNIILSIFKAIQRYRISIIKKEQKKNI</sequence>
<dbReference type="Pfam" id="PF00149">
    <property type="entry name" value="Metallophos"/>
    <property type="match status" value="1"/>
</dbReference>